<dbReference type="Pfam" id="PF00031">
    <property type="entry name" value="Cystatin"/>
    <property type="match status" value="1"/>
</dbReference>
<evidence type="ECO:0000313" key="11">
    <source>
        <dbReference type="Proteomes" id="UP000030665"/>
    </source>
</evidence>
<dbReference type="InterPro" id="IPR000169">
    <property type="entry name" value="Pept_cys_AS"/>
</dbReference>
<gene>
    <name evidence="10" type="ORF">TTRE_0000189101</name>
</gene>
<dbReference type="InterPro" id="IPR000010">
    <property type="entry name" value="Cystatin_dom"/>
</dbReference>
<dbReference type="STRING" id="36087.A0A077Z0Q9"/>
<dbReference type="PROSITE" id="PS00139">
    <property type="entry name" value="THIOL_PROTEASE_CYS"/>
    <property type="match status" value="1"/>
</dbReference>
<keyword evidence="7" id="KW-0732">Signal</keyword>
<dbReference type="InterPro" id="IPR013128">
    <property type="entry name" value="Peptidase_C1A"/>
</dbReference>
<dbReference type="InterPro" id="IPR039417">
    <property type="entry name" value="Peptidase_C1A_papain-like"/>
</dbReference>
<dbReference type="FunFam" id="3.90.70.10:FF:000332">
    <property type="entry name" value="Cathepsin L1"/>
    <property type="match status" value="1"/>
</dbReference>
<dbReference type="Pfam" id="PF00112">
    <property type="entry name" value="Peptidase_C1"/>
    <property type="match status" value="1"/>
</dbReference>
<dbReference type="CDD" id="cd02248">
    <property type="entry name" value="Peptidase_C1A"/>
    <property type="match status" value="1"/>
</dbReference>
<dbReference type="PRINTS" id="PR00705">
    <property type="entry name" value="PAPAIN"/>
</dbReference>
<evidence type="ECO:0000256" key="3">
    <source>
        <dbReference type="ARBA" id="ARBA00022801"/>
    </source>
</evidence>
<dbReference type="Proteomes" id="UP000030665">
    <property type="component" value="Unassembled WGS sequence"/>
</dbReference>
<dbReference type="OrthoDB" id="387093at2759"/>
<evidence type="ECO:0000256" key="2">
    <source>
        <dbReference type="ARBA" id="ARBA00022670"/>
    </source>
</evidence>
<dbReference type="InterPro" id="IPR000668">
    <property type="entry name" value="Peptidase_C1A_C"/>
</dbReference>
<reference evidence="10" key="1">
    <citation type="submission" date="2014-01" db="EMBL/GenBank/DDBJ databases">
        <authorList>
            <person name="Aslett M."/>
        </authorList>
    </citation>
    <scope>NUCLEOTIDE SEQUENCE</scope>
</reference>
<dbReference type="EMBL" id="HG805861">
    <property type="protein sequence ID" value="CDW53626.1"/>
    <property type="molecule type" value="Genomic_DNA"/>
</dbReference>
<keyword evidence="5" id="KW-0865">Zymogen</keyword>
<dbReference type="InterPro" id="IPR025660">
    <property type="entry name" value="Pept_his_AS"/>
</dbReference>
<comment type="similarity">
    <text evidence="1">Belongs to the peptidase C1 family.</text>
</comment>
<dbReference type="InterPro" id="IPR025661">
    <property type="entry name" value="Pept_asp_AS"/>
</dbReference>
<keyword evidence="6" id="KW-1015">Disulfide bond</keyword>
<feature type="domain" description="Peptidase C1A papain C-terminal" evidence="8">
    <location>
        <begin position="273"/>
        <end position="490"/>
    </location>
</feature>
<dbReference type="InterPro" id="IPR046350">
    <property type="entry name" value="Cystatin_sf"/>
</dbReference>
<dbReference type="MEROPS" id="C01.018"/>
<evidence type="ECO:0000256" key="6">
    <source>
        <dbReference type="ARBA" id="ARBA00023157"/>
    </source>
</evidence>
<dbReference type="Pfam" id="PF08246">
    <property type="entry name" value="Inhibitor_I29"/>
    <property type="match status" value="1"/>
</dbReference>
<evidence type="ECO:0000256" key="5">
    <source>
        <dbReference type="ARBA" id="ARBA00023145"/>
    </source>
</evidence>
<dbReference type="SUPFAM" id="SSF54001">
    <property type="entry name" value="Cysteine proteinases"/>
    <property type="match status" value="1"/>
</dbReference>
<dbReference type="SUPFAM" id="SSF54403">
    <property type="entry name" value="Cystatin/monellin"/>
    <property type="match status" value="1"/>
</dbReference>
<evidence type="ECO:0000259" key="8">
    <source>
        <dbReference type="SMART" id="SM00645"/>
    </source>
</evidence>
<keyword evidence="4" id="KW-0788">Thiol protease</keyword>
<keyword evidence="11" id="KW-1185">Reference proteome</keyword>
<protein>
    <submittedName>
        <fullName evidence="10">Cathepsin F</fullName>
    </submittedName>
</protein>
<accession>A0A077Z0Q9</accession>
<evidence type="ECO:0000259" key="9">
    <source>
        <dbReference type="SMART" id="SM00848"/>
    </source>
</evidence>
<dbReference type="PANTHER" id="PTHR12411">
    <property type="entry name" value="CYSTEINE PROTEASE FAMILY C1-RELATED"/>
    <property type="match status" value="1"/>
</dbReference>
<dbReference type="SMART" id="SM00645">
    <property type="entry name" value="Pept_C1"/>
    <property type="match status" value="1"/>
</dbReference>
<dbReference type="PROSITE" id="PS00639">
    <property type="entry name" value="THIOL_PROTEASE_HIS"/>
    <property type="match status" value="1"/>
</dbReference>
<dbReference type="InterPro" id="IPR013201">
    <property type="entry name" value="Prot_inhib_I29"/>
</dbReference>
<dbReference type="InterPro" id="IPR038765">
    <property type="entry name" value="Papain-like_cys_pep_sf"/>
</dbReference>
<name>A0A077Z0Q9_TRITR</name>
<dbReference type="GO" id="GO:0006508">
    <property type="term" value="P:proteolysis"/>
    <property type="evidence" value="ECO:0007669"/>
    <property type="project" value="UniProtKB-KW"/>
</dbReference>
<evidence type="ECO:0000256" key="1">
    <source>
        <dbReference type="ARBA" id="ARBA00008455"/>
    </source>
</evidence>
<dbReference type="PROSITE" id="PS00640">
    <property type="entry name" value="THIOL_PROTEASE_ASN"/>
    <property type="match status" value="1"/>
</dbReference>
<dbReference type="GO" id="GO:0004869">
    <property type="term" value="F:cysteine-type endopeptidase inhibitor activity"/>
    <property type="evidence" value="ECO:0007669"/>
    <property type="project" value="InterPro"/>
</dbReference>
<evidence type="ECO:0000313" key="10">
    <source>
        <dbReference type="EMBL" id="CDW53626.1"/>
    </source>
</evidence>
<reference evidence="10" key="2">
    <citation type="submission" date="2014-03" db="EMBL/GenBank/DDBJ databases">
        <title>The whipworm genome and dual-species transcriptomics of an intimate host-pathogen interaction.</title>
        <authorList>
            <person name="Foth B.J."/>
            <person name="Tsai I.J."/>
            <person name="Reid A.J."/>
            <person name="Bancroft A.J."/>
            <person name="Nichol S."/>
            <person name="Tracey A."/>
            <person name="Holroyd N."/>
            <person name="Cotton J.A."/>
            <person name="Stanley E.J."/>
            <person name="Zarowiecki M."/>
            <person name="Liu J.Z."/>
            <person name="Huckvale T."/>
            <person name="Cooper P.J."/>
            <person name="Grencis R.K."/>
            <person name="Berriman M."/>
        </authorList>
    </citation>
    <scope>NUCLEOTIDE SEQUENCE [LARGE SCALE GENOMIC DNA]</scope>
</reference>
<proteinExistence type="inferred from homology"/>
<evidence type="ECO:0000256" key="7">
    <source>
        <dbReference type="SAM" id="SignalP"/>
    </source>
</evidence>
<feature type="signal peptide" evidence="7">
    <location>
        <begin position="1"/>
        <end position="17"/>
    </location>
</feature>
<dbReference type="CDD" id="cd00042">
    <property type="entry name" value="CY"/>
    <property type="match status" value="1"/>
</dbReference>
<keyword evidence="2" id="KW-0645">Protease</keyword>
<feature type="domain" description="Cathepsin propeptide inhibitor" evidence="9">
    <location>
        <begin position="189"/>
        <end position="246"/>
    </location>
</feature>
<dbReference type="SMART" id="SM00848">
    <property type="entry name" value="Inhibitor_I29"/>
    <property type="match status" value="1"/>
</dbReference>
<feature type="chain" id="PRO_5018711968" evidence="7">
    <location>
        <begin position="18"/>
        <end position="619"/>
    </location>
</feature>
<dbReference type="Gene3D" id="1.10.287.2250">
    <property type="match status" value="1"/>
</dbReference>
<evidence type="ECO:0000256" key="4">
    <source>
        <dbReference type="ARBA" id="ARBA00022807"/>
    </source>
</evidence>
<dbReference type="Gene3D" id="3.10.450.10">
    <property type="match status" value="1"/>
</dbReference>
<sequence>MLRTACVVFLLVAATLSNPAVPSTTTSRLVSDPGDKEAEEAAYFALTLYNEESDETRYVKLLGIKTLEDETGTGTAYTLQFYVAQTECLKNKKSFSNYSEVQRQCAFRNGGRVHLCTLEIGRTEHPLKGETLERLSNFSCIRMLPADSSTLSEGEDDLDRKLLLRFNSIRLLNLIYPKTAEERKVWAEFKNFLTEHGRWYDTEAELFKRFDIFKVNMKTVKMLQENEQGTAVYGPTKFSDLTPEEFRHFYLTPVWKRNANFPAKKAAIPSVKLADQWDWREHNAVTDVKNQKTCGSCWAFATTANVEGVWSIKKGELVSLSEQELVDCDTLDEGCNGGLPWNAYKEIERLGGLEGESDYSYLGSRSRCQFNRTKVKAYINDSVELPQDENEIAAYVQANGPVAIGINAFAMMFYRHGISHPWSFMCSPSALDHGVAIVGFGVQQTRRGKLPYWIIKNSWGTSWGEDGYYLLRNGLHSRAMLMTEMVNSIAFAICCGIVVVVAAPNANEAKSSPHFPANITDSSELELQLLLTFNSVTLIKLTETKDEQQKSDWKTFTKAMLKFRRWYNTEDELMRRFKAFQRNMRLGEKLKDNDLGKAIYISKLFNRTPALRGRNKLLH</sequence>
<dbReference type="Gene3D" id="3.90.70.10">
    <property type="entry name" value="Cysteine proteinases"/>
    <property type="match status" value="1"/>
</dbReference>
<organism evidence="10 11">
    <name type="scientific">Trichuris trichiura</name>
    <name type="common">Whipworm</name>
    <name type="synonym">Trichocephalus trichiurus</name>
    <dbReference type="NCBI Taxonomy" id="36087"/>
    <lineage>
        <taxon>Eukaryota</taxon>
        <taxon>Metazoa</taxon>
        <taxon>Ecdysozoa</taxon>
        <taxon>Nematoda</taxon>
        <taxon>Enoplea</taxon>
        <taxon>Dorylaimia</taxon>
        <taxon>Trichinellida</taxon>
        <taxon>Trichuridae</taxon>
        <taxon>Trichuris</taxon>
    </lineage>
</organism>
<dbReference type="AlphaFoldDB" id="A0A077Z0Q9"/>
<dbReference type="GO" id="GO:0008234">
    <property type="term" value="F:cysteine-type peptidase activity"/>
    <property type="evidence" value="ECO:0007669"/>
    <property type="project" value="UniProtKB-KW"/>
</dbReference>
<keyword evidence="3" id="KW-0378">Hydrolase</keyword>